<sequence>MDDEYSTAHRSRFRFKSKSKSKRHISSPSRSKSPRGLDGSRDDADEPSSRHRRHRHHHRRHRHPSSNRHEPSSADAQPPGMNPDDAFRESLFDALADDEGAQYWESVYGQPIHTYPRPEKGGQGVLEQMTDEEYAEYVRARMWEKTHEAVFEERERRRREREKERERKGNGVEGEREAFERMVEESLRRGRERKGERERRDRWIKVWRRYLDSWEVLDGRAREVKLGSKGDGGGGGGGGGETDAGQGGLESKDSGRAHDHGDKLRNLIFWPVESGKRRDISPQAVEAFVRHAPVSTPACTPAGAPAGLERQQQDQAGKARLHASDILTVLKIERVRWHPDKMQHRYGALGMEEQLVKSATEVFQILDRMWVEERERRGNGVKR</sequence>
<feature type="compositionally biased region" description="Basic and acidic residues" evidence="6">
    <location>
        <begin position="250"/>
        <end position="260"/>
    </location>
</feature>
<organism evidence="7 8">
    <name type="scientific">Helicocarpus griseus UAMH5409</name>
    <dbReference type="NCBI Taxonomy" id="1447875"/>
    <lineage>
        <taxon>Eukaryota</taxon>
        <taxon>Fungi</taxon>
        <taxon>Dikarya</taxon>
        <taxon>Ascomycota</taxon>
        <taxon>Pezizomycotina</taxon>
        <taxon>Eurotiomycetes</taxon>
        <taxon>Eurotiomycetidae</taxon>
        <taxon>Onygenales</taxon>
        <taxon>Ajellomycetaceae</taxon>
        <taxon>Helicocarpus</taxon>
    </lineage>
</organism>
<keyword evidence="8" id="KW-1185">Reference proteome</keyword>
<name>A0A2B7XIU7_9EURO</name>
<evidence type="ECO:0000256" key="1">
    <source>
        <dbReference type="ARBA" id="ARBA00004123"/>
    </source>
</evidence>
<dbReference type="AlphaFoldDB" id="A0A2B7XIU7"/>
<feature type="compositionally biased region" description="Basic residues" evidence="6">
    <location>
        <begin position="50"/>
        <end position="66"/>
    </location>
</feature>
<feature type="region of interest" description="Disordered" evidence="6">
    <location>
        <begin position="1"/>
        <end position="89"/>
    </location>
</feature>
<dbReference type="PANTHER" id="PTHR15263">
    <property type="entry name" value="I-KAPPA-B-LIKE PROTEIN IKBL"/>
    <property type="match status" value="1"/>
</dbReference>
<feature type="compositionally biased region" description="Gly residues" evidence="6">
    <location>
        <begin position="229"/>
        <end position="248"/>
    </location>
</feature>
<evidence type="ECO:0000313" key="8">
    <source>
        <dbReference type="Proteomes" id="UP000223968"/>
    </source>
</evidence>
<proteinExistence type="predicted"/>
<dbReference type="PANTHER" id="PTHR15263:SF1">
    <property type="entry name" value="NF-KAPPA-B INHIBITOR-LIKE PROTEIN 1"/>
    <property type="match status" value="1"/>
</dbReference>
<gene>
    <name evidence="7" type="ORF">AJ79_05775</name>
</gene>
<protein>
    <submittedName>
        <fullName evidence="7">Uncharacterized protein</fullName>
    </submittedName>
</protein>
<accession>A0A2B7XIU7</accession>
<comment type="subcellular location">
    <subcellularLocation>
        <location evidence="1">Nucleus</location>
    </subcellularLocation>
</comment>
<keyword evidence="5" id="KW-0539">Nucleus</keyword>
<evidence type="ECO:0000256" key="6">
    <source>
        <dbReference type="SAM" id="MobiDB-lite"/>
    </source>
</evidence>
<keyword evidence="3" id="KW-0677">Repeat</keyword>
<evidence type="ECO:0000256" key="2">
    <source>
        <dbReference type="ARBA" id="ARBA00022553"/>
    </source>
</evidence>
<evidence type="ECO:0000313" key="7">
    <source>
        <dbReference type="EMBL" id="PGH09046.1"/>
    </source>
</evidence>
<reference evidence="7 8" key="1">
    <citation type="submission" date="2017-10" db="EMBL/GenBank/DDBJ databases">
        <title>Comparative genomics in systemic dimorphic fungi from Ajellomycetaceae.</title>
        <authorList>
            <person name="Munoz J.F."/>
            <person name="Mcewen J.G."/>
            <person name="Clay O.K."/>
            <person name="Cuomo C.A."/>
        </authorList>
    </citation>
    <scope>NUCLEOTIDE SEQUENCE [LARGE SCALE GENOMIC DNA]</scope>
    <source>
        <strain evidence="7 8">UAMH5409</strain>
    </source>
</reference>
<comment type="caution">
    <text evidence="7">The sequence shown here is derived from an EMBL/GenBank/DDBJ whole genome shotgun (WGS) entry which is preliminary data.</text>
</comment>
<feature type="region of interest" description="Disordered" evidence="6">
    <location>
        <begin position="226"/>
        <end position="260"/>
    </location>
</feature>
<dbReference type="GO" id="GO:0005634">
    <property type="term" value="C:nucleus"/>
    <property type="evidence" value="ECO:0007669"/>
    <property type="project" value="UniProtKB-SubCell"/>
</dbReference>
<dbReference type="GO" id="GO:0043124">
    <property type="term" value="P:negative regulation of canonical NF-kappaB signal transduction"/>
    <property type="evidence" value="ECO:0007669"/>
    <property type="project" value="InterPro"/>
</dbReference>
<dbReference type="EMBL" id="PDNB01000095">
    <property type="protein sequence ID" value="PGH09046.1"/>
    <property type="molecule type" value="Genomic_DNA"/>
</dbReference>
<dbReference type="Proteomes" id="UP000223968">
    <property type="component" value="Unassembled WGS sequence"/>
</dbReference>
<evidence type="ECO:0000256" key="4">
    <source>
        <dbReference type="ARBA" id="ARBA00023043"/>
    </source>
</evidence>
<keyword evidence="4" id="KW-0040">ANK repeat</keyword>
<dbReference type="InterPro" id="IPR038753">
    <property type="entry name" value="NFKBIL1"/>
</dbReference>
<evidence type="ECO:0000256" key="3">
    <source>
        <dbReference type="ARBA" id="ARBA00022737"/>
    </source>
</evidence>
<keyword evidence="2" id="KW-0597">Phosphoprotein</keyword>
<dbReference type="OrthoDB" id="412109at2759"/>
<evidence type="ECO:0000256" key="5">
    <source>
        <dbReference type="ARBA" id="ARBA00023242"/>
    </source>
</evidence>
<feature type="compositionally biased region" description="Basic residues" evidence="6">
    <location>
        <begin position="9"/>
        <end position="25"/>
    </location>
</feature>
<feature type="region of interest" description="Disordered" evidence="6">
    <location>
        <begin position="150"/>
        <end position="199"/>
    </location>
</feature>